<reference evidence="1 2" key="1">
    <citation type="submission" date="2018-05" db="EMBL/GenBank/DDBJ databases">
        <title>Genomic Encyclopedia of Type Strains, Phase IV (KMG-V): Genome sequencing to study the core and pangenomes of soil and plant-associated prokaryotes.</title>
        <authorList>
            <person name="Whitman W."/>
        </authorList>
    </citation>
    <scope>NUCLEOTIDE SEQUENCE [LARGE SCALE GENOMIC DNA]</scope>
    <source>
        <strain evidence="1 2">SLV-132</strain>
    </source>
</reference>
<keyword evidence="1" id="KW-0503">Monooxygenase</keyword>
<evidence type="ECO:0000313" key="1">
    <source>
        <dbReference type="EMBL" id="PWK34758.1"/>
    </source>
</evidence>
<proteinExistence type="predicted"/>
<evidence type="ECO:0000313" key="2">
    <source>
        <dbReference type="Proteomes" id="UP000245754"/>
    </source>
</evidence>
<dbReference type="GO" id="GO:0004497">
    <property type="term" value="F:monooxygenase activity"/>
    <property type="evidence" value="ECO:0007669"/>
    <property type="project" value="UniProtKB-KW"/>
</dbReference>
<organism evidence="1 2">
    <name type="scientific">Cupriavidus plantarum</name>
    <dbReference type="NCBI Taxonomy" id="942865"/>
    <lineage>
        <taxon>Bacteria</taxon>
        <taxon>Pseudomonadati</taxon>
        <taxon>Pseudomonadota</taxon>
        <taxon>Betaproteobacteria</taxon>
        <taxon>Burkholderiales</taxon>
        <taxon>Burkholderiaceae</taxon>
        <taxon>Cupriavidus</taxon>
    </lineage>
</organism>
<dbReference type="PANTHER" id="PTHR33336:SF15">
    <property type="entry name" value="ABM DOMAIN-CONTAINING PROTEIN"/>
    <property type="match status" value="1"/>
</dbReference>
<comment type="caution">
    <text evidence="1">The sequence shown here is derived from an EMBL/GenBank/DDBJ whole genome shotgun (WGS) entry which is preliminary data.</text>
</comment>
<protein>
    <submittedName>
        <fullName evidence="1">Quinol monooxygenase YgiN</fullName>
    </submittedName>
</protein>
<dbReference type="Gene3D" id="3.30.70.100">
    <property type="match status" value="1"/>
</dbReference>
<sequence length="140" mass="15128">MHHRHRSLLPIALPTALPIAAALLLGACASPSSPPATAAKGTRAEGHLVTVATVQAKPGKENDLRAATVPLIAATRGEAGVVTYVLHEQLDAPGRFVFYEVFRDETAFQEHVRAAYVQQWLQRLPELTVNGITVTRLKAY</sequence>
<dbReference type="Proteomes" id="UP000245754">
    <property type="component" value="Unassembled WGS sequence"/>
</dbReference>
<gene>
    <name evidence="1" type="ORF">C7419_10231</name>
</gene>
<dbReference type="InterPro" id="IPR007138">
    <property type="entry name" value="ABM_dom"/>
</dbReference>
<keyword evidence="2" id="KW-1185">Reference proteome</keyword>
<accession>A0A316EUC4</accession>
<dbReference type="AlphaFoldDB" id="A0A316EUC4"/>
<dbReference type="SUPFAM" id="SSF54909">
    <property type="entry name" value="Dimeric alpha+beta barrel"/>
    <property type="match status" value="1"/>
</dbReference>
<dbReference type="RefSeq" id="WP_179593658.1">
    <property type="nucleotide sequence ID" value="NZ_JACBYU010000003.1"/>
</dbReference>
<dbReference type="EMBL" id="QGGT01000002">
    <property type="protein sequence ID" value="PWK34758.1"/>
    <property type="molecule type" value="Genomic_DNA"/>
</dbReference>
<dbReference type="InterPro" id="IPR050744">
    <property type="entry name" value="AI-2_Isomerase_LsrG"/>
</dbReference>
<dbReference type="PROSITE" id="PS51725">
    <property type="entry name" value="ABM"/>
    <property type="match status" value="1"/>
</dbReference>
<dbReference type="PANTHER" id="PTHR33336">
    <property type="entry name" value="QUINOL MONOOXYGENASE YGIN-RELATED"/>
    <property type="match status" value="1"/>
</dbReference>
<dbReference type="Pfam" id="PF03992">
    <property type="entry name" value="ABM"/>
    <property type="match status" value="1"/>
</dbReference>
<name>A0A316EUC4_9BURK</name>
<dbReference type="PROSITE" id="PS51257">
    <property type="entry name" value="PROKAR_LIPOPROTEIN"/>
    <property type="match status" value="1"/>
</dbReference>
<keyword evidence="1" id="KW-0560">Oxidoreductase</keyword>
<dbReference type="InterPro" id="IPR011008">
    <property type="entry name" value="Dimeric_a/b-barrel"/>
</dbReference>